<dbReference type="OMA" id="PCMTITI"/>
<dbReference type="EMBL" id="KB312132">
    <property type="protein sequence ID" value="ELT87815.1"/>
    <property type="molecule type" value="Genomic_DNA"/>
</dbReference>
<dbReference type="Proteomes" id="UP000014760">
    <property type="component" value="Unassembled WGS sequence"/>
</dbReference>
<keyword evidence="4" id="KW-1185">Reference proteome</keyword>
<proteinExistence type="predicted"/>
<evidence type="ECO:0000259" key="1">
    <source>
        <dbReference type="Pfam" id="PF21056"/>
    </source>
</evidence>
<reference evidence="3" key="3">
    <citation type="submission" date="2015-06" db="UniProtKB">
        <authorList>
            <consortium name="EnsemblMetazoa"/>
        </authorList>
    </citation>
    <scope>IDENTIFICATION</scope>
</reference>
<dbReference type="EMBL" id="AMQN01033933">
    <property type="status" value="NOT_ANNOTATED_CDS"/>
    <property type="molecule type" value="Genomic_DNA"/>
</dbReference>
<dbReference type="OrthoDB" id="92090at2759"/>
<evidence type="ECO:0000313" key="2">
    <source>
        <dbReference type="EMBL" id="ELT87815.1"/>
    </source>
</evidence>
<evidence type="ECO:0000313" key="3">
    <source>
        <dbReference type="EnsemblMetazoa" id="CapteP79899"/>
    </source>
</evidence>
<gene>
    <name evidence="2" type="ORF">CAPTEDRAFT_79899</name>
</gene>
<name>R7T8U1_CAPTE</name>
<reference evidence="4" key="1">
    <citation type="submission" date="2012-12" db="EMBL/GenBank/DDBJ databases">
        <authorList>
            <person name="Hellsten U."/>
            <person name="Grimwood J."/>
            <person name="Chapman J.A."/>
            <person name="Shapiro H."/>
            <person name="Aerts A."/>
            <person name="Otillar R.P."/>
            <person name="Terry A.Y."/>
            <person name="Boore J.L."/>
            <person name="Simakov O."/>
            <person name="Marletaz F."/>
            <person name="Cho S.-J."/>
            <person name="Edsinger-Gonzales E."/>
            <person name="Havlak P."/>
            <person name="Kuo D.-H."/>
            <person name="Larsson T."/>
            <person name="Lv J."/>
            <person name="Arendt D."/>
            <person name="Savage R."/>
            <person name="Osoegawa K."/>
            <person name="de Jong P."/>
            <person name="Lindberg D.R."/>
            <person name="Seaver E.C."/>
            <person name="Weisblat D.A."/>
            <person name="Putnam N.H."/>
            <person name="Grigoriev I.V."/>
            <person name="Rokhsar D.S."/>
        </authorList>
    </citation>
    <scope>NUCLEOTIDE SEQUENCE</scope>
    <source>
        <strain evidence="4">I ESC-2004</strain>
    </source>
</reference>
<dbReference type="PANTHER" id="PTHR31569">
    <property type="entry name" value="SWIM-TYPE DOMAIN-CONTAINING PROTEIN"/>
    <property type="match status" value="1"/>
</dbReference>
<feature type="non-terminal residue" evidence="2">
    <location>
        <position position="1"/>
    </location>
</feature>
<evidence type="ECO:0000313" key="4">
    <source>
        <dbReference type="Proteomes" id="UP000014760"/>
    </source>
</evidence>
<dbReference type="InterPro" id="IPR048324">
    <property type="entry name" value="ZSWIM1-3_RNaseH-like"/>
</dbReference>
<reference evidence="2 4" key="2">
    <citation type="journal article" date="2013" name="Nature">
        <title>Insights into bilaterian evolution from three spiralian genomes.</title>
        <authorList>
            <person name="Simakov O."/>
            <person name="Marletaz F."/>
            <person name="Cho S.J."/>
            <person name="Edsinger-Gonzales E."/>
            <person name="Havlak P."/>
            <person name="Hellsten U."/>
            <person name="Kuo D.H."/>
            <person name="Larsson T."/>
            <person name="Lv J."/>
            <person name="Arendt D."/>
            <person name="Savage R."/>
            <person name="Osoegawa K."/>
            <person name="de Jong P."/>
            <person name="Grimwood J."/>
            <person name="Chapman J.A."/>
            <person name="Shapiro H."/>
            <person name="Aerts A."/>
            <person name="Otillar R.P."/>
            <person name="Terry A.Y."/>
            <person name="Boore J.L."/>
            <person name="Grigoriev I.V."/>
            <person name="Lindberg D.R."/>
            <person name="Seaver E.C."/>
            <person name="Weisblat D.A."/>
            <person name="Putnam N.H."/>
            <person name="Rokhsar D.S."/>
        </authorList>
    </citation>
    <scope>NUCLEOTIDE SEQUENCE</scope>
    <source>
        <strain evidence="2 4">I ESC-2004</strain>
    </source>
</reference>
<feature type="domain" description="ZSWIM1/3 RNaseH-like" evidence="1">
    <location>
        <begin position="3"/>
        <end position="89"/>
    </location>
</feature>
<dbReference type="AlphaFoldDB" id="R7T8U1"/>
<protein>
    <recommendedName>
        <fullName evidence="1">ZSWIM1/3 RNaseH-like domain-containing protein</fullName>
    </recommendedName>
</protein>
<dbReference type="InterPro" id="IPR052579">
    <property type="entry name" value="Zinc_finger_SWIM"/>
</dbReference>
<accession>R7T8U1</accession>
<dbReference type="PANTHER" id="PTHR31569:SF4">
    <property type="entry name" value="SWIM-TYPE DOMAIN-CONTAINING PROTEIN"/>
    <property type="match status" value="1"/>
</dbReference>
<dbReference type="HOGENOM" id="CLU_2298644_0_0_1"/>
<feature type="non-terminal residue" evidence="2">
    <location>
        <position position="101"/>
    </location>
</feature>
<dbReference type="Pfam" id="PF21056">
    <property type="entry name" value="ZSWIM1-3_RNaseH-like"/>
    <property type="match status" value="1"/>
</dbReference>
<organism evidence="2">
    <name type="scientific">Capitella teleta</name>
    <name type="common">Polychaete worm</name>
    <dbReference type="NCBI Taxonomy" id="283909"/>
    <lineage>
        <taxon>Eukaryota</taxon>
        <taxon>Metazoa</taxon>
        <taxon>Spiralia</taxon>
        <taxon>Lophotrochozoa</taxon>
        <taxon>Annelida</taxon>
        <taxon>Polychaeta</taxon>
        <taxon>Sedentaria</taxon>
        <taxon>Scolecida</taxon>
        <taxon>Capitellidae</taxon>
        <taxon>Capitella</taxon>
    </lineage>
</organism>
<dbReference type="EnsemblMetazoa" id="CapteT79899">
    <property type="protein sequence ID" value="CapteP79899"/>
    <property type="gene ID" value="CapteG79899"/>
</dbReference>
<sequence>SLPEVIQMDGTYSLNKGGMPLYALVAENCHRKGKLACLVLTRGETSLCIETMLERLKDSNSGLARTQVFIVDKDFAEIRAIKKVLPDVKDLLCIFHVLKAM</sequence>